<comment type="caution">
    <text evidence="2">The sequence shown here is derived from an EMBL/GenBank/DDBJ whole genome shotgun (WGS) entry which is preliminary data.</text>
</comment>
<keyword evidence="1" id="KW-0812">Transmembrane</keyword>
<protein>
    <submittedName>
        <fullName evidence="2">Uncharacterized protein</fullName>
    </submittedName>
</protein>
<feature type="transmembrane region" description="Helical" evidence="1">
    <location>
        <begin position="56"/>
        <end position="78"/>
    </location>
</feature>
<sequence length="262" mass="28905">MAHTNHRVAEDRVSLFICAIVAGFCGAALCFILLVISGTKFVAATPDSFAGFFKTAFEWQALIGGLLTFAAAMIAVWLTHRHFNTTRISARAKARAEALIGLSEAFETMGSFIHSVEENTGPKGPREDDWPGTDGYKIDLEKLRRFRPDDIIKVTPLIEYERNPDTRRILEEFTKSYAITVNRLNDFKISYRNGKNNTNIENAVSSAVETYALASKIIAALQGDIGSSITNDDISRYAAPAGVGTASKVEKMLYRAMNPTKR</sequence>
<organism evidence="2 3">
    <name type="scientific">Thalassospira profundimaris</name>
    <dbReference type="NCBI Taxonomy" id="502049"/>
    <lineage>
        <taxon>Bacteria</taxon>
        <taxon>Pseudomonadati</taxon>
        <taxon>Pseudomonadota</taxon>
        <taxon>Alphaproteobacteria</taxon>
        <taxon>Rhodospirillales</taxon>
        <taxon>Thalassospiraceae</taxon>
        <taxon>Thalassospira</taxon>
    </lineage>
</organism>
<accession>A0A367V7C0</accession>
<evidence type="ECO:0000256" key="1">
    <source>
        <dbReference type="SAM" id="Phobius"/>
    </source>
</evidence>
<evidence type="ECO:0000313" key="2">
    <source>
        <dbReference type="EMBL" id="RCK21087.1"/>
    </source>
</evidence>
<keyword evidence="1" id="KW-1133">Transmembrane helix</keyword>
<dbReference type="Proteomes" id="UP000253061">
    <property type="component" value="Unassembled WGS sequence"/>
</dbReference>
<feature type="transmembrane region" description="Helical" evidence="1">
    <location>
        <begin position="12"/>
        <end position="36"/>
    </location>
</feature>
<evidence type="ECO:0000313" key="3">
    <source>
        <dbReference type="Proteomes" id="UP000253061"/>
    </source>
</evidence>
<name>A0A367V7C0_9PROT</name>
<reference evidence="2 3" key="1">
    <citation type="submission" date="2014-07" db="EMBL/GenBank/DDBJ databases">
        <title>Draft genome sequence of Thalassospira profundimaris R8-17.</title>
        <authorList>
            <person name="Lai Q."/>
            <person name="Shao Z."/>
        </authorList>
    </citation>
    <scope>NUCLEOTIDE SEQUENCE [LARGE SCALE GENOMIC DNA]</scope>
    <source>
        <strain evidence="2 3">R8-17</strain>
    </source>
</reference>
<dbReference type="RefSeq" id="WP_062954036.1">
    <property type="nucleotide sequence ID" value="NZ_JPWB01000006.1"/>
</dbReference>
<gene>
    <name evidence="2" type="ORF">TH6_15085</name>
</gene>
<proteinExistence type="predicted"/>
<dbReference type="AlphaFoldDB" id="A0A367V7C0"/>
<dbReference type="EMBL" id="JPWB01000006">
    <property type="protein sequence ID" value="RCK21087.1"/>
    <property type="molecule type" value="Genomic_DNA"/>
</dbReference>
<keyword evidence="1" id="KW-0472">Membrane</keyword>